<sequence>MLTDIFSSLDCYSVDSSSLRSLVIGQAVFLWGLVLIWYFLGKIWVLPSAACLVDSVLVGVMFEVVIACGGKWAGGFSLGHIGVFVVLMFLNFGGIIPGVFSWSSHLSVGSVLGVGWWFWSVSSGSWYKWTNYLAHLLPSGTPFVLCPLMVMIESVSIAIRPVTLSVRLVANVTMGHLVLSLVGDYVSGSLISVGYCVIGGYVMFEVLVCVLQAYVFTLLVSLYSSEHP</sequence>
<dbReference type="InterPro" id="IPR045083">
    <property type="entry name" value="ATP_synth_F0_asu_bact/mt"/>
</dbReference>
<keyword evidence="8" id="KW-0406">Ion transport</keyword>
<dbReference type="NCBIfam" id="TIGR01131">
    <property type="entry name" value="ATP_synt_6_or_A"/>
    <property type="match status" value="1"/>
</dbReference>
<evidence type="ECO:0000256" key="1">
    <source>
        <dbReference type="ARBA" id="ARBA00004141"/>
    </source>
</evidence>
<evidence type="ECO:0000256" key="6">
    <source>
        <dbReference type="ARBA" id="ARBA00022781"/>
    </source>
</evidence>
<dbReference type="PANTHER" id="PTHR11410">
    <property type="entry name" value="ATP SYNTHASE SUBUNIT A"/>
    <property type="match status" value="1"/>
</dbReference>
<dbReference type="EMBL" id="KY131954">
    <property type="protein sequence ID" value="ARH56128.1"/>
    <property type="molecule type" value="Genomic_DNA"/>
</dbReference>
<keyword evidence="10" id="KW-0066">ATP synthesis</keyword>
<dbReference type="Gene3D" id="1.20.120.220">
    <property type="entry name" value="ATP synthase, F0 complex, subunit A"/>
    <property type="match status" value="1"/>
</dbReference>
<evidence type="ECO:0000256" key="8">
    <source>
        <dbReference type="ARBA" id="ARBA00023065"/>
    </source>
</evidence>
<evidence type="ECO:0000256" key="3">
    <source>
        <dbReference type="ARBA" id="ARBA00022448"/>
    </source>
</evidence>
<dbReference type="CDD" id="cd00310">
    <property type="entry name" value="ATP-synt_Fo_a_6"/>
    <property type="match status" value="1"/>
</dbReference>
<feature type="transmembrane region" description="Helical" evidence="12">
    <location>
        <begin position="132"/>
        <end position="152"/>
    </location>
</feature>
<dbReference type="GO" id="GO:0005743">
    <property type="term" value="C:mitochondrial inner membrane"/>
    <property type="evidence" value="ECO:0007669"/>
    <property type="project" value="UniProtKB-SubCell"/>
</dbReference>
<feature type="transmembrane region" description="Helical" evidence="12">
    <location>
        <begin position="72"/>
        <end position="92"/>
    </location>
</feature>
<feature type="transmembrane region" description="Helical" evidence="12">
    <location>
        <begin position="22"/>
        <end position="40"/>
    </location>
</feature>
<evidence type="ECO:0000256" key="4">
    <source>
        <dbReference type="ARBA" id="ARBA00022547"/>
    </source>
</evidence>
<dbReference type="InterPro" id="IPR023011">
    <property type="entry name" value="ATP_synth_F0_asu_AS"/>
</dbReference>
<geneLocation type="mitochondrion" evidence="13"/>
<keyword evidence="13" id="KW-0496">Mitochondrion</keyword>
<organism evidence="13">
    <name type="scientific">Pseudunio marocanus</name>
    <dbReference type="NCBI Taxonomy" id="518768"/>
    <lineage>
        <taxon>Eukaryota</taxon>
        <taxon>Metazoa</taxon>
        <taxon>Spiralia</taxon>
        <taxon>Lophotrochozoa</taxon>
        <taxon>Mollusca</taxon>
        <taxon>Bivalvia</taxon>
        <taxon>Autobranchia</taxon>
        <taxon>Heteroconchia</taxon>
        <taxon>Palaeoheterodonta</taxon>
        <taxon>Unionida</taxon>
        <taxon>Unionoidea</taxon>
        <taxon>Margaritiferidae</taxon>
        <taxon>Pseudunio</taxon>
    </lineage>
</organism>
<dbReference type="SUPFAM" id="SSF81336">
    <property type="entry name" value="F1F0 ATP synthase subunit A"/>
    <property type="match status" value="1"/>
</dbReference>
<reference evidence="13" key="1">
    <citation type="journal article" date="2017" name="J. Molluscan Stud.">
        <title>The first Margaritiferidae male (M-type) mitogenome: mitochondrial gene order as a potential character for determining higher-order phylogeny within Unionida (Bivalvia).</title>
        <authorList>
            <person name="Lopes-Lima M."/>
            <person name="Fonesca M.M."/>
            <person name="Aldridge D.C."/>
            <person name="Bogan A.E."/>
            <person name="Gan H.M."/>
            <person name="Ghamizi M."/>
            <person name="Sousa R."/>
            <person name="Teixeira A."/>
            <person name="Varandas S."/>
            <person name="Zanatta D."/>
            <person name="Zieritz A."/>
            <person name="Froufe E."/>
        </authorList>
    </citation>
    <scope>NUCLEOTIDE SEQUENCE</scope>
    <source>
        <strain evidence="13">BIV1914M</strain>
        <tissue evidence="13">Foot tissue</tissue>
    </source>
</reference>
<name>A0A1W5XF44_9BIVA</name>
<evidence type="ECO:0000256" key="11">
    <source>
        <dbReference type="RuleBase" id="RU004450"/>
    </source>
</evidence>
<dbReference type="InterPro" id="IPR035908">
    <property type="entry name" value="F0_ATP_A_sf"/>
</dbReference>
<dbReference type="AlphaFoldDB" id="A0A1W5XF44"/>
<gene>
    <name evidence="13" type="primary">atp6</name>
</gene>
<keyword evidence="9 12" id="KW-0472">Membrane</keyword>
<evidence type="ECO:0000256" key="5">
    <source>
        <dbReference type="ARBA" id="ARBA00022692"/>
    </source>
</evidence>
<keyword evidence="5 12" id="KW-0812">Transmembrane</keyword>
<dbReference type="PANTHER" id="PTHR11410:SF0">
    <property type="entry name" value="ATP SYNTHASE SUBUNIT A"/>
    <property type="match status" value="1"/>
</dbReference>
<evidence type="ECO:0000256" key="9">
    <source>
        <dbReference type="ARBA" id="ARBA00023136"/>
    </source>
</evidence>
<comment type="similarity">
    <text evidence="2">Belongs to the ATPase A chain family.</text>
</comment>
<protein>
    <recommendedName>
        <fullName evidence="11">ATP synthase subunit a</fullName>
    </recommendedName>
</protein>
<dbReference type="GO" id="GO:0045259">
    <property type="term" value="C:proton-transporting ATP synthase complex"/>
    <property type="evidence" value="ECO:0007669"/>
    <property type="project" value="UniProtKB-KW"/>
</dbReference>
<keyword evidence="7 12" id="KW-1133">Transmembrane helix</keyword>
<evidence type="ECO:0000256" key="10">
    <source>
        <dbReference type="ARBA" id="ARBA00023310"/>
    </source>
</evidence>
<keyword evidence="3" id="KW-0813">Transport</keyword>
<evidence type="ECO:0000313" key="13">
    <source>
        <dbReference type="EMBL" id="ARH56128.1"/>
    </source>
</evidence>
<feature type="transmembrane region" description="Helical" evidence="12">
    <location>
        <begin position="198"/>
        <end position="223"/>
    </location>
</feature>
<evidence type="ECO:0000256" key="12">
    <source>
        <dbReference type="SAM" id="Phobius"/>
    </source>
</evidence>
<proteinExistence type="inferred from homology"/>
<dbReference type="PROSITE" id="PS00449">
    <property type="entry name" value="ATPASE_A"/>
    <property type="match status" value="1"/>
</dbReference>
<keyword evidence="4" id="KW-0138">CF(0)</keyword>
<dbReference type="Pfam" id="PF00119">
    <property type="entry name" value="ATP-synt_A"/>
    <property type="match status" value="1"/>
</dbReference>
<feature type="transmembrane region" description="Helical" evidence="12">
    <location>
        <begin position="45"/>
        <end position="66"/>
    </location>
</feature>
<keyword evidence="6" id="KW-0375">Hydrogen ion transport</keyword>
<evidence type="ECO:0000256" key="7">
    <source>
        <dbReference type="ARBA" id="ARBA00022989"/>
    </source>
</evidence>
<dbReference type="PRINTS" id="PR00123">
    <property type="entry name" value="ATPASEA"/>
</dbReference>
<accession>A0A1W5XF44</accession>
<comment type="subcellular location">
    <subcellularLocation>
        <location evidence="1">Membrane</location>
        <topology evidence="1">Multi-pass membrane protein</topology>
    </subcellularLocation>
    <subcellularLocation>
        <location evidence="11">Mitochondrion inner membrane</location>
        <topology evidence="11">Multi-pass membrane protein</topology>
    </subcellularLocation>
</comment>
<evidence type="ECO:0000256" key="2">
    <source>
        <dbReference type="ARBA" id="ARBA00006810"/>
    </source>
</evidence>
<dbReference type="InterPro" id="IPR000568">
    <property type="entry name" value="ATP_synth_F0_asu"/>
</dbReference>
<feature type="transmembrane region" description="Helical" evidence="12">
    <location>
        <begin position="164"/>
        <end position="186"/>
    </location>
</feature>
<dbReference type="GO" id="GO:0046933">
    <property type="term" value="F:proton-transporting ATP synthase activity, rotational mechanism"/>
    <property type="evidence" value="ECO:0007669"/>
    <property type="project" value="TreeGrafter"/>
</dbReference>
<feature type="transmembrane region" description="Helical" evidence="12">
    <location>
        <begin position="99"/>
        <end position="120"/>
    </location>
</feature>